<evidence type="ECO:0000259" key="1">
    <source>
        <dbReference type="Pfam" id="PF04965"/>
    </source>
</evidence>
<organism evidence="2 3">
    <name type="scientific">Candidatus Fukatsuia symbiotica</name>
    <dbReference type="NCBI Taxonomy" id="1878942"/>
    <lineage>
        <taxon>Bacteria</taxon>
        <taxon>Pseudomonadati</taxon>
        <taxon>Pseudomonadota</taxon>
        <taxon>Gammaproteobacteria</taxon>
        <taxon>Enterobacterales</taxon>
        <taxon>Yersiniaceae</taxon>
        <taxon>Candidatus Fukatsuia</taxon>
    </lineage>
</organism>
<dbReference type="RefSeq" id="WP_119797629.1">
    <property type="nucleotide sequence ID" value="NZ_CP021659.1"/>
</dbReference>
<proteinExistence type="predicted"/>
<dbReference type="Pfam" id="PF04965">
    <property type="entry name" value="GPW_gp25"/>
    <property type="match status" value="1"/>
</dbReference>
<keyword evidence="3" id="KW-1185">Reference proteome</keyword>
<protein>
    <recommendedName>
        <fullName evidence="1">IraD/Gp25-like domain-containing protein</fullName>
    </recommendedName>
</protein>
<dbReference type="SUPFAM" id="SSF160719">
    <property type="entry name" value="gpW/gp25-like"/>
    <property type="match status" value="1"/>
</dbReference>
<evidence type="ECO:0000313" key="2">
    <source>
        <dbReference type="EMBL" id="AWK15095.1"/>
    </source>
</evidence>
<dbReference type="KEGG" id="fsm:CCS41_12435"/>
<sequence length="136" mass="15542">MVNDQAFLGQGWSFPPTFSQQGAVLEVVSGEEDTRQSLRILLSTNLQERVMQPTYGCELGQFVFEEVTQGLIHRLQNIISDAVLYHEPRIRLDEVIITPHAQTLLLITLNYTLRTTNSRSNLVYPFYLTEATHLSF</sequence>
<feature type="domain" description="IraD/Gp25-like" evidence="1">
    <location>
        <begin position="29"/>
        <end position="117"/>
    </location>
</feature>
<reference evidence="2 3" key="1">
    <citation type="submission" date="2017-05" db="EMBL/GenBank/DDBJ databases">
        <title>Genome sequence of Candidatus Fukatsuia symbiotica and Candidatus Hamiltonella defensa from Acyrthosiphon pisum strain 5D.</title>
        <authorList>
            <person name="Patel V.A."/>
            <person name="Chevignon G."/>
            <person name="Russell J.A."/>
            <person name="Oliver K.M."/>
        </authorList>
    </citation>
    <scope>NUCLEOTIDE SEQUENCE [LARGE SCALE GENOMIC DNA]</scope>
    <source>
        <strain evidence="2 3">5D</strain>
    </source>
</reference>
<dbReference type="Proteomes" id="UP000261875">
    <property type="component" value="Chromosome"/>
</dbReference>
<dbReference type="AlphaFoldDB" id="A0A2U8IAD6"/>
<dbReference type="InterPro" id="IPR007048">
    <property type="entry name" value="IraD/Gp25-like"/>
</dbReference>
<dbReference type="Gene3D" id="3.10.450.40">
    <property type="match status" value="1"/>
</dbReference>
<name>A0A2U8IAD6_9GAMM</name>
<gene>
    <name evidence="2" type="ORF">CCS41_12435</name>
</gene>
<accession>A0A2U8IAD6</accession>
<dbReference type="EMBL" id="CP021659">
    <property type="protein sequence ID" value="AWK15095.1"/>
    <property type="molecule type" value="Genomic_DNA"/>
</dbReference>
<evidence type="ECO:0000313" key="3">
    <source>
        <dbReference type="Proteomes" id="UP000261875"/>
    </source>
</evidence>
<dbReference type="OrthoDB" id="9802846at2"/>